<evidence type="ECO:0000313" key="1">
    <source>
        <dbReference type="EMBL" id="KAJ1902114.1"/>
    </source>
</evidence>
<accession>A0ACC1IWF4</accession>
<gene>
    <name evidence="1" type="ORF">LPJ66_000289</name>
</gene>
<keyword evidence="2" id="KW-1185">Reference proteome</keyword>
<name>A0ACC1IWF4_9FUNG</name>
<proteinExistence type="predicted"/>
<sequence>MSNSNRKPARSQVSSALSPTSASDSGLAQTGRGGSWLRNNWTEPETREVMEILVSEFITSDYSTAAYSKSHAPDARFQELSFDRPPRELYNKVQNLRQRFFTPHSYLLQWAAPTTDARTLKRIEKCLTNPKTRESVHSIFAPDAPEATEEYNMTVGAVQMADGDMNSYSYINTHYHGASTYIGDSTEANSKGGSGGGGGAVSVKSVNYYCDIFRRQAPDLWDTSVDAYKKFASSHELQSATGVTADAGNEQSHAGGEGKAQFKKRGRAPAVSTDNKHDQMLPMLGSPAPASQPLSDSAIHTHSPAVMADFGSDFHSDATDDTAHDSLQLMGVVGHSWHKFLSQPNRWVSLGLGYANKDDWQKQEAGFLAQHLLTLVPEHVFNSTAVMPLTMVPAFSGSFDAANIEMAVGRARSVRGFTWNALADSLLEFLELVDDSDQFTILSLCWLTDRLTQSQMSLSLLVSHGSNSQRFGGFPHNDAMFARMVAGSEGMWHEYTRLNMRHGSSSRPRQRLEDSNAGRVAFAYLQSGIRYTFFARLRGHFFEMMRDEEWAPTIKPANPRSVWQPALVARDTLLSVMHQDTEKLLTGMVELYGLGLFCHGFFDGIPPHTGPTGVAMPVNPRRISDDPNISASRRRNPSSSRSNRGRASASAMSSMGGAGNNNGYASSSGNASPYRRPQKNVLSTSLVAAAPATSNFASSNSTAIAAAAAAAAAANLLIRQPSRGNIGAPGFSGCANNCNNNGGSSSNNSSNNLGNLTVLSRYDNQFLSPQPRNFHSFPSTGDMAVMSMSLPNSPYCGLPFDNVGQKQQQQQYQNGIAASSGTPNDNMHLFSPLSDAAFIASGNTPTMSLQPDMSFLGADCSSVSTRCLNALSVATVAAAAAGIDANTLLPGNTMTGSPAFWDFSSTDLQHQMQQAMLSTPVGSTLNIPSDQISDVHSPNAQAVMAAANLVATASMRVDTSGAANFVSSVTGANGGSSSAQLSSSSSASVTIYPQGGNAAMPVWDDMAMQSLGTVLGSPDMLAQFVQPLPMSTSRHYNLSAHPAPAFDHFAQPSGAASASCYDPMMLVPRIVEDAAGSASGKVVSSTGAYFGTPVSDYNALASPFADDLNASNSRQFMQNANPGSNQQNQQQLRSLDVNNMCVYQMDASHHTGSGSGCWGDEM</sequence>
<dbReference type="Proteomes" id="UP001150581">
    <property type="component" value="Unassembled WGS sequence"/>
</dbReference>
<dbReference type="EMBL" id="JANBPG010000006">
    <property type="protein sequence ID" value="KAJ1902114.1"/>
    <property type="molecule type" value="Genomic_DNA"/>
</dbReference>
<comment type="caution">
    <text evidence="1">The sequence shown here is derived from an EMBL/GenBank/DDBJ whole genome shotgun (WGS) entry which is preliminary data.</text>
</comment>
<reference evidence="1" key="1">
    <citation type="submission" date="2022-07" db="EMBL/GenBank/DDBJ databases">
        <title>Phylogenomic reconstructions and comparative analyses of Kickxellomycotina fungi.</title>
        <authorList>
            <person name="Reynolds N.K."/>
            <person name="Stajich J.E."/>
            <person name="Barry K."/>
            <person name="Grigoriev I.V."/>
            <person name="Crous P."/>
            <person name="Smith M.E."/>
        </authorList>
    </citation>
    <scope>NUCLEOTIDE SEQUENCE</scope>
    <source>
        <strain evidence="1">Benny 63K</strain>
    </source>
</reference>
<evidence type="ECO:0000313" key="2">
    <source>
        <dbReference type="Proteomes" id="UP001150581"/>
    </source>
</evidence>
<protein>
    <submittedName>
        <fullName evidence="1">Uncharacterized protein</fullName>
    </submittedName>
</protein>
<organism evidence="1 2">
    <name type="scientific">Kickxella alabastrina</name>
    <dbReference type="NCBI Taxonomy" id="61397"/>
    <lineage>
        <taxon>Eukaryota</taxon>
        <taxon>Fungi</taxon>
        <taxon>Fungi incertae sedis</taxon>
        <taxon>Zoopagomycota</taxon>
        <taxon>Kickxellomycotina</taxon>
        <taxon>Kickxellomycetes</taxon>
        <taxon>Kickxellales</taxon>
        <taxon>Kickxellaceae</taxon>
        <taxon>Kickxella</taxon>
    </lineage>
</organism>